<keyword evidence="3" id="KW-1185">Reference proteome</keyword>
<dbReference type="Pfam" id="PF14267">
    <property type="entry name" value="DUF4357"/>
    <property type="match status" value="1"/>
</dbReference>
<reference evidence="3" key="1">
    <citation type="journal article" date="2022" name="Int. J. Syst. Evol. Microbiol.">
        <title>Anaeromyxobacter oryzae sp. nov., Anaeromyxobacter diazotrophicus sp. nov. and Anaeromyxobacter paludicola sp. nov., isolated from paddy soils.</title>
        <authorList>
            <person name="Itoh H."/>
            <person name="Xu Z."/>
            <person name="Mise K."/>
            <person name="Masuda Y."/>
            <person name="Ushijima N."/>
            <person name="Hayakawa C."/>
            <person name="Shiratori Y."/>
            <person name="Senoo K."/>
        </authorList>
    </citation>
    <scope>NUCLEOTIDE SEQUENCE [LARGE SCALE GENOMIC DNA]</scope>
    <source>
        <strain evidence="3">Red630</strain>
    </source>
</reference>
<gene>
    <name evidence="2" type="ORF">AMPC_13350</name>
</gene>
<dbReference type="InterPro" id="IPR025579">
    <property type="entry name" value="DUF4357"/>
</dbReference>
<evidence type="ECO:0000313" key="2">
    <source>
        <dbReference type="EMBL" id="BDG08222.1"/>
    </source>
</evidence>
<accession>A0ABM7X8S0</accession>
<protein>
    <recommendedName>
        <fullName evidence="1">DUF4357 domain-containing protein</fullName>
    </recommendedName>
</protein>
<proteinExistence type="predicted"/>
<dbReference type="Proteomes" id="UP001162734">
    <property type="component" value="Chromosome"/>
</dbReference>
<organism evidence="2 3">
    <name type="scientific">Anaeromyxobacter paludicola</name>
    <dbReference type="NCBI Taxonomy" id="2918171"/>
    <lineage>
        <taxon>Bacteria</taxon>
        <taxon>Pseudomonadati</taxon>
        <taxon>Myxococcota</taxon>
        <taxon>Myxococcia</taxon>
        <taxon>Myxococcales</taxon>
        <taxon>Cystobacterineae</taxon>
        <taxon>Anaeromyxobacteraceae</taxon>
        <taxon>Anaeromyxobacter</taxon>
    </lineage>
</organism>
<evidence type="ECO:0000259" key="1">
    <source>
        <dbReference type="Pfam" id="PF14267"/>
    </source>
</evidence>
<sequence length="226" mass="24385">MGEADDVWARLQSHDSKKDFWNWVVLFVSKDLNLTKAHVRWLEAKLVQEAKAAKRADVENGVEPGGGHLPEADAADMESFLDNVRLLLPVLGIDVLAPDLHGSGASGLTLELAWDGAAAECIVRDGQFIVKKGSTARTKEVGSLGDSYRALRQRLKHVGVLQAGVDGLLLFTSDYTFDSPSAAAAVVTGTGLNGRAHWKVKGQGISYKEWQEQQVDVAAEPGQLGR</sequence>
<feature type="domain" description="DUF4357" evidence="1">
    <location>
        <begin position="152"/>
        <end position="204"/>
    </location>
</feature>
<dbReference type="EMBL" id="AP025592">
    <property type="protein sequence ID" value="BDG08222.1"/>
    <property type="molecule type" value="Genomic_DNA"/>
</dbReference>
<evidence type="ECO:0000313" key="3">
    <source>
        <dbReference type="Proteomes" id="UP001162734"/>
    </source>
</evidence>
<name>A0ABM7X8S0_9BACT</name>
<dbReference type="CDD" id="cd10447">
    <property type="entry name" value="GIY-YIG_unchar_2"/>
    <property type="match status" value="1"/>
</dbReference>